<protein>
    <submittedName>
        <fullName evidence="1">Uncharacterized protein</fullName>
    </submittedName>
</protein>
<evidence type="ECO:0000313" key="1">
    <source>
        <dbReference type="EMBL" id="KAK8529387.1"/>
    </source>
</evidence>
<dbReference type="EMBL" id="JBBPBM010000036">
    <property type="protein sequence ID" value="KAK8529387.1"/>
    <property type="molecule type" value="Genomic_DNA"/>
</dbReference>
<reference evidence="1 2" key="1">
    <citation type="journal article" date="2024" name="G3 (Bethesda)">
        <title>Genome assembly of Hibiscus sabdariffa L. provides insights into metabolisms of medicinal natural products.</title>
        <authorList>
            <person name="Kim T."/>
        </authorList>
    </citation>
    <scope>NUCLEOTIDE SEQUENCE [LARGE SCALE GENOMIC DNA]</scope>
    <source>
        <strain evidence="1">TK-2024</strain>
        <tissue evidence="1">Old leaves</tissue>
    </source>
</reference>
<accession>A0ABR2D6F0</accession>
<keyword evidence="2" id="KW-1185">Reference proteome</keyword>
<gene>
    <name evidence="1" type="ORF">V6N12_060169</name>
</gene>
<proteinExistence type="predicted"/>
<sequence>MDCLVLPVCLLRKRSMRSQLCYRSLKSEEEDAQSQSEWLDTLVAKQQKKEPKQWLFRVANKSPSYPTPPCAILSLLFIMLRRLPLRNREFGISVYDKERSVSGIAVMDPTLRQISAA</sequence>
<organism evidence="1 2">
    <name type="scientific">Hibiscus sabdariffa</name>
    <name type="common">roselle</name>
    <dbReference type="NCBI Taxonomy" id="183260"/>
    <lineage>
        <taxon>Eukaryota</taxon>
        <taxon>Viridiplantae</taxon>
        <taxon>Streptophyta</taxon>
        <taxon>Embryophyta</taxon>
        <taxon>Tracheophyta</taxon>
        <taxon>Spermatophyta</taxon>
        <taxon>Magnoliopsida</taxon>
        <taxon>eudicotyledons</taxon>
        <taxon>Gunneridae</taxon>
        <taxon>Pentapetalae</taxon>
        <taxon>rosids</taxon>
        <taxon>malvids</taxon>
        <taxon>Malvales</taxon>
        <taxon>Malvaceae</taxon>
        <taxon>Malvoideae</taxon>
        <taxon>Hibiscus</taxon>
    </lineage>
</organism>
<evidence type="ECO:0000313" key="2">
    <source>
        <dbReference type="Proteomes" id="UP001472677"/>
    </source>
</evidence>
<comment type="caution">
    <text evidence="1">The sequence shown here is derived from an EMBL/GenBank/DDBJ whole genome shotgun (WGS) entry which is preliminary data.</text>
</comment>
<name>A0ABR2D6F0_9ROSI</name>
<dbReference type="Proteomes" id="UP001472677">
    <property type="component" value="Unassembled WGS sequence"/>
</dbReference>